<organism evidence="7 8">
    <name type="scientific">Luteimonas composti</name>
    <dbReference type="NCBI Taxonomy" id="398257"/>
    <lineage>
        <taxon>Bacteria</taxon>
        <taxon>Pseudomonadati</taxon>
        <taxon>Pseudomonadota</taxon>
        <taxon>Gammaproteobacteria</taxon>
        <taxon>Lysobacterales</taxon>
        <taxon>Lysobacteraceae</taxon>
        <taxon>Luteimonas</taxon>
    </lineage>
</organism>
<reference evidence="7" key="2">
    <citation type="submission" date="2023-04" db="EMBL/GenBank/DDBJ databases">
        <authorList>
            <person name="Sun J.-Q."/>
        </authorList>
    </citation>
    <scope>NUCLEOTIDE SEQUENCE</scope>
    <source>
        <strain evidence="7">CC-YY355</strain>
    </source>
</reference>
<comment type="similarity">
    <text evidence="1">Belongs to the LysR transcriptional regulatory family.</text>
</comment>
<dbReference type="RefSeq" id="WP_280940986.1">
    <property type="nucleotide sequence ID" value="NZ_JARYGX010000004.1"/>
</dbReference>
<evidence type="ECO:0000259" key="6">
    <source>
        <dbReference type="PROSITE" id="PS50931"/>
    </source>
</evidence>
<dbReference type="EMBL" id="JARYGX010000004">
    <property type="protein sequence ID" value="MDH7451780.1"/>
    <property type="molecule type" value="Genomic_DNA"/>
</dbReference>
<dbReference type="InterPro" id="IPR000847">
    <property type="entry name" value="LysR_HTH_N"/>
</dbReference>
<dbReference type="PANTHER" id="PTHR30537">
    <property type="entry name" value="HTH-TYPE TRANSCRIPTIONAL REGULATOR"/>
    <property type="match status" value="1"/>
</dbReference>
<name>A0ABT6MNB0_9GAMM</name>
<keyword evidence="2" id="KW-0805">Transcription regulation</keyword>
<gene>
    <name evidence="7" type="ORF">QF205_01625</name>
</gene>
<proteinExistence type="inferred from homology"/>
<dbReference type="InterPro" id="IPR036390">
    <property type="entry name" value="WH_DNA-bd_sf"/>
</dbReference>
<dbReference type="Pfam" id="PF00126">
    <property type="entry name" value="HTH_1"/>
    <property type="match status" value="1"/>
</dbReference>
<dbReference type="SUPFAM" id="SSF46785">
    <property type="entry name" value="Winged helix' DNA-binding domain"/>
    <property type="match status" value="1"/>
</dbReference>
<evidence type="ECO:0000313" key="8">
    <source>
        <dbReference type="Proteomes" id="UP001160550"/>
    </source>
</evidence>
<dbReference type="PANTHER" id="PTHR30537:SF31">
    <property type="entry name" value="TRANSCRIPTIONAL REGULATOR, LYSR FAMILY"/>
    <property type="match status" value="1"/>
</dbReference>
<keyword evidence="3" id="KW-0238">DNA-binding</keyword>
<evidence type="ECO:0000256" key="2">
    <source>
        <dbReference type="ARBA" id="ARBA00023015"/>
    </source>
</evidence>
<dbReference type="Gene3D" id="1.10.10.10">
    <property type="entry name" value="Winged helix-like DNA-binding domain superfamily/Winged helix DNA-binding domain"/>
    <property type="match status" value="1"/>
</dbReference>
<sequence length="336" mass="37221">MQDLNDLYYFAMVVDHGGFAAAERALGIPKSRLSRRISQLENDLGVRLLQRSTRRFAVTDVGQSVHRHAQSMLAEATAAREVVDRLSAEPRGVVKASVPVGVAQQLMPKLLPEFLARYPEVRVQMHVSNRRVDVINEGFDVAIRVRTRFDDDGSLVMRSFGQIQELLVASPAYLDRAGRPKVPEDLAGHTTMSMGEEEGRQRWELQGRDGEVRRVDLKPRVAGFDFPMLMALARQGLGVTMLPETMCAEAVRSGELEVVLPDWRLPMGVAHAVFASRRGMLPAVRVFIDYLAEKLPPLIEESSLNCRNCGKDEELPAPAASPRRAAGNAGARATMR</sequence>
<feature type="domain" description="HTH lysR-type" evidence="6">
    <location>
        <begin position="1"/>
        <end position="59"/>
    </location>
</feature>
<reference evidence="7" key="1">
    <citation type="journal article" date="2007" name="Int. J. Syst. Evol. Microbiol.">
        <title>Luteimonas composti sp. nov., a moderately thermophilic bacterium isolated from food waste.</title>
        <authorList>
            <person name="Young C.C."/>
            <person name="Kampfer P."/>
            <person name="Chen W.M."/>
            <person name="Yen W.S."/>
            <person name="Arun A.B."/>
            <person name="Lai W.A."/>
            <person name="Shen F.T."/>
            <person name="Rekha P.D."/>
            <person name="Lin K.Y."/>
            <person name="Chou J.H."/>
        </authorList>
    </citation>
    <scope>NUCLEOTIDE SEQUENCE</scope>
    <source>
        <strain evidence="7">CC-YY355</strain>
    </source>
</reference>
<evidence type="ECO:0000256" key="4">
    <source>
        <dbReference type="ARBA" id="ARBA00023163"/>
    </source>
</evidence>
<evidence type="ECO:0000256" key="5">
    <source>
        <dbReference type="SAM" id="MobiDB-lite"/>
    </source>
</evidence>
<dbReference type="CDD" id="cd08473">
    <property type="entry name" value="PBP2_CrgA_like_4"/>
    <property type="match status" value="1"/>
</dbReference>
<dbReference type="Proteomes" id="UP001160550">
    <property type="component" value="Unassembled WGS sequence"/>
</dbReference>
<feature type="compositionally biased region" description="Low complexity" evidence="5">
    <location>
        <begin position="316"/>
        <end position="336"/>
    </location>
</feature>
<protein>
    <submittedName>
        <fullName evidence="7">LysR family transcriptional regulator</fullName>
    </submittedName>
</protein>
<accession>A0ABT6MNB0</accession>
<dbReference type="SUPFAM" id="SSF53850">
    <property type="entry name" value="Periplasmic binding protein-like II"/>
    <property type="match status" value="1"/>
</dbReference>
<evidence type="ECO:0000256" key="3">
    <source>
        <dbReference type="ARBA" id="ARBA00023125"/>
    </source>
</evidence>
<dbReference type="Gene3D" id="3.40.190.290">
    <property type="match status" value="1"/>
</dbReference>
<dbReference type="InterPro" id="IPR005119">
    <property type="entry name" value="LysR_subst-bd"/>
</dbReference>
<keyword evidence="8" id="KW-1185">Reference proteome</keyword>
<comment type="caution">
    <text evidence="7">The sequence shown here is derived from an EMBL/GenBank/DDBJ whole genome shotgun (WGS) entry which is preliminary data.</text>
</comment>
<dbReference type="PROSITE" id="PS50931">
    <property type="entry name" value="HTH_LYSR"/>
    <property type="match status" value="1"/>
</dbReference>
<evidence type="ECO:0000313" key="7">
    <source>
        <dbReference type="EMBL" id="MDH7451780.1"/>
    </source>
</evidence>
<dbReference type="InterPro" id="IPR058163">
    <property type="entry name" value="LysR-type_TF_proteobact-type"/>
</dbReference>
<keyword evidence="4" id="KW-0804">Transcription</keyword>
<dbReference type="InterPro" id="IPR036388">
    <property type="entry name" value="WH-like_DNA-bd_sf"/>
</dbReference>
<evidence type="ECO:0000256" key="1">
    <source>
        <dbReference type="ARBA" id="ARBA00009437"/>
    </source>
</evidence>
<feature type="region of interest" description="Disordered" evidence="5">
    <location>
        <begin position="313"/>
        <end position="336"/>
    </location>
</feature>
<dbReference type="Pfam" id="PF03466">
    <property type="entry name" value="LysR_substrate"/>
    <property type="match status" value="1"/>
</dbReference>